<feature type="binding site" evidence="11">
    <location>
        <begin position="640"/>
        <end position="646"/>
    </location>
    <ligand>
        <name>S-adenosyl-L-methionine</name>
        <dbReference type="ChEBI" id="CHEBI:59789"/>
    </ligand>
</feature>
<evidence type="ECO:0000256" key="12">
    <source>
        <dbReference type="SAM" id="MobiDB-lite"/>
    </source>
</evidence>
<dbReference type="InterPro" id="IPR002018">
    <property type="entry name" value="CarbesteraseB"/>
</dbReference>
<keyword evidence="5 11" id="KW-0949">S-adenosyl-L-methionine</keyword>
<evidence type="ECO:0000256" key="10">
    <source>
        <dbReference type="ARBA" id="ARBA00023180"/>
    </source>
</evidence>
<evidence type="ECO:0000313" key="15">
    <source>
        <dbReference type="EMBL" id="OLQ02424.1"/>
    </source>
</evidence>
<dbReference type="GO" id="GO:0022857">
    <property type="term" value="F:transmembrane transporter activity"/>
    <property type="evidence" value="ECO:0007669"/>
    <property type="project" value="InterPro"/>
</dbReference>
<evidence type="ECO:0000256" key="3">
    <source>
        <dbReference type="ARBA" id="ARBA00022603"/>
    </source>
</evidence>
<evidence type="ECO:0000256" key="8">
    <source>
        <dbReference type="ARBA" id="ARBA00022989"/>
    </source>
</evidence>
<keyword evidence="9 13" id="KW-0472">Membrane</keyword>
<feature type="transmembrane region" description="Helical" evidence="13">
    <location>
        <begin position="1008"/>
        <end position="1029"/>
    </location>
</feature>
<feature type="binding site" evidence="11">
    <location>
        <position position="665"/>
    </location>
    <ligand>
        <name>S-adenosyl-L-methionine</name>
        <dbReference type="ChEBI" id="CHEBI:59789"/>
    </ligand>
</feature>
<evidence type="ECO:0000256" key="7">
    <source>
        <dbReference type="ARBA" id="ARBA00022884"/>
    </source>
</evidence>
<keyword evidence="4 11" id="KW-0808">Transferase</keyword>
<feature type="active site" description="Nucleophile" evidence="11">
    <location>
        <position position="853"/>
    </location>
</feature>
<protein>
    <submittedName>
        <fullName evidence="15">Choline transporter-like protein 4</fullName>
    </submittedName>
</protein>
<evidence type="ECO:0000256" key="5">
    <source>
        <dbReference type="ARBA" id="ARBA00022691"/>
    </source>
</evidence>
<feature type="transmembrane region" description="Helical" evidence="13">
    <location>
        <begin position="1035"/>
        <end position="1056"/>
    </location>
</feature>
<dbReference type="InterPro" id="IPR023267">
    <property type="entry name" value="RCMT"/>
</dbReference>
<keyword evidence="7 11" id="KW-0694">RNA-binding</keyword>
<dbReference type="PRINTS" id="PR02008">
    <property type="entry name" value="RCMTFAMILY"/>
</dbReference>
<keyword evidence="3 11" id="KW-0489">Methyltransferase</keyword>
<dbReference type="PANTHER" id="PTHR12385:SF14">
    <property type="entry name" value="CHOLINE TRANSPORTER-LIKE 2"/>
    <property type="match status" value="1"/>
</dbReference>
<sequence>MRRLGCPGDPSSASYDMLCVASCALQAVEREQVAQAPRLQLSTGRILGEYVGGTEHFSSIPFAAPPLGERRSWNAAATGLRMIAEGDPCSGWIRGRRIGSLRIYGGGLLGGSKDDPGSSGQCYAEQGIIYLSINYRVGALGFLCPKGGDANCGLWDQVAALQWVQKEIRVMGGDASCTDVCCVPVLVVFVLWPIVVVIGLKDADGAYSLTHGRDHYGQHCGREPLEAKPFAAFPDLENDFKKDKLLQSRYGVCVEECPKQFQTITDYEGDLKEGGQALRKEKDSLVWYISLPTTPIAGRCIPYDPPPEFTGSVEFCADPPCLAKDGMPQSYREVCGLHKDKTDRFWLLSKEVDDILEDGWKREGADDQEELGGTERGREGQGSVFAVPGKSGKGQDLDVSVNFETETRVLELLQALASPPSSVSIRLPLSAGEVEAHLRQCLAAVGRQAGCDFALEDVTIIGRSAVSATGGYLKSEDETRPLADSLSASVSADVIIDAACAMAVLRGMGVMAATPKPLEGHLVRLWVVPEGVKPPNRGAILQECLGLPPWALQESPEKWPAVLVAGGRLMMSRLSIFTPGTKGTAVSVLWRRGVAHALAPMNAVLSDPQLDGKVLLQQLPSCLCVRVLDPCPGNRVLDMCAAPGGKTTHLAATLQGQGQGLTAIDRSRAKVRRVEALCAAHGFGKVRCLAADSRHLCNEAASGRKPRSKITEPSAAVEQAPPELDLEEPWPPEAEEAFQRAFAEHHADRFRSTKRIWKVDARLRRLEGGNPRPEMEVSDPEGLRAEADGPPFPEGSFDKILLDPSCSAMGQRPLLRWGISAEEVRSHSDYQKQFLRTAVRLLAVGGEMVYSTCTLTPEENEENVHWALQTLPVELLDAREKVFHPAEQGSTLLAGLPNCGLTETERLQVLRFDPRAWDAGRKQHMYMGRSRFLHFEVPESGGEDDQQRVVAARVRLAAQDKTETCKVKVYRDTRVQTAPVDSSLTYSLLTKYTGQIFVWCKRIYENRWLVLGLGIGGSLVLSMAIIMGFACCVGLVVHVLIALLFAVLICADYVLFRQAGLVTGRTGKMILDALQKVTEWDMPAELGSLIQDSTQDEQMREVYKWSAVGLLLCILLLACAALAARKNLQILVALLKEASNTMREMPSLLLAPFMLALSMIFMSVVMLWVSLAFATASASDIPRTTEAWHLYIYPALKAAGLAQANEMTQMRQTALVFNLFVFLFIYHFHVSLCIAITAMCVSHWYFYRNDPERNAGTGVNSEGWFFGRPILLAFLRLCRHHLGSLVFGSCIMAIATMLRLIFEYIAAKTKDQESNPVVRAAVCACRCCLWCLERCLQFITEYAYVYVAVTGKTFCSSAHASFVFFAKYPVQTAMDKMASAALGYLLCVTVPLGLAVVAFPWLSEGSWPPCAIVIIALAYVTTRLAAGIYDVCITTLFVCVMRDCEHYDGRYMSKTLRSACGFGELARQSLAARQSAVDGIELQ</sequence>
<dbReference type="GO" id="GO:0001510">
    <property type="term" value="P:RNA methylation"/>
    <property type="evidence" value="ECO:0007669"/>
    <property type="project" value="InterPro"/>
</dbReference>
<evidence type="ECO:0000256" key="13">
    <source>
        <dbReference type="SAM" id="Phobius"/>
    </source>
</evidence>
<evidence type="ECO:0000256" key="4">
    <source>
        <dbReference type="ARBA" id="ARBA00022679"/>
    </source>
</evidence>
<dbReference type="OrthoDB" id="420919at2759"/>
<dbReference type="EMBL" id="LSRX01000264">
    <property type="protein sequence ID" value="OLQ02424.1"/>
    <property type="molecule type" value="Genomic_DNA"/>
</dbReference>
<keyword evidence="8 13" id="KW-1133">Transmembrane helix</keyword>
<dbReference type="Gene3D" id="3.40.50.150">
    <property type="entry name" value="Vaccinia Virus protein VP39"/>
    <property type="match status" value="1"/>
</dbReference>
<feature type="region of interest" description="Disordered" evidence="12">
    <location>
        <begin position="700"/>
        <end position="728"/>
    </location>
</feature>
<organism evidence="15 16">
    <name type="scientific">Symbiodinium microadriaticum</name>
    <name type="common">Dinoflagellate</name>
    <name type="synonym">Zooxanthella microadriatica</name>
    <dbReference type="NCBI Taxonomy" id="2951"/>
    <lineage>
        <taxon>Eukaryota</taxon>
        <taxon>Sar</taxon>
        <taxon>Alveolata</taxon>
        <taxon>Dinophyceae</taxon>
        <taxon>Suessiales</taxon>
        <taxon>Symbiodiniaceae</taxon>
        <taxon>Symbiodinium</taxon>
    </lineage>
</organism>
<feature type="binding site" evidence="11">
    <location>
        <position position="803"/>
    </location>
    <ligand>
        <name>S-adenosyl-L-methionine</name>
        <dbReference type="ChEBI" id="CHEBI:59789"/>
    </ligand>
</feature>
<feature type="transmembrane region" description="Helical" evidence="13">
    <location>
        <begin position="1381"/>
        <end position="1402"/>
    </location>
</feature>
<dbReference type="GO" id="GO:0008173">
    <property type="term" value="F:RNA methyltransferase activity"/>
    <property type="evidence" value="ECO:0007669"/>
    <property type="project" value="InterPro"/>
</dbReference>
<feature type="binding site" evidence="11">
    <location>
        <position position="692"/>
    </location>
    <ligand>
        <name>S-adenosyl-L-methionine</name>
        <dbReference type="ChEBI" id="CHEBI:59789"/>
    </ligand>
</feature>
<dbReference type="Pfam" id="PF00135">
    <property type="entry name" value="COesterase"/>
    <property type="match status" value="1"/>
</dbReference>
<dbReference type="Proteomes" id="UP000186817">
    <property type="component" value="Unassembled WGS sequence"/>
</dbReference>
<dbReference type="PROSITE" id="PS51686">
    <property type="entry name" value="SAM_MT_RSMB_NOP"/>
    <property type="match status" value="1"/>
</dbReference>
<dbReference type="InterPro" id="IPR001678">
    <property type="entry name" value="MeTrfase_RsmB-F_NOP2_dom"/>
</dbReference>
<dbReference type="Pfam" id="PF01189">
    <property type="entry name" value="Methyltr_RsmB-F"/>
    <property type="match status" value="2"/>
</dbReference>
<evidence type="ECO:0000256" key="11">
    <source>
        <dbReference type="PROSITE-ProRule" id="PRU01023"/>
    </source>
</evidence>
<gene>
    <name evidence="15" type="primary">slc44a4</name>
    <name evidence="15" type="ORF">AK812_SmicGene14745</name>
</gene>
<dbReference type="InterPro" id="IPR049560">
    <property type="entry name" value="MeTrfase_RsmB-F_NOP2_cat"/>
</dbReference>
<dbReference type="InterPro" id="IPR007603">
    <property type="entry name" value="Choline_transptr-like"/>
</dbReference>
<feature type="transmembrane region" description="Helical" evidence="13">
    <location>
        <begin position="1414"/>
        <end position="1440"/>
    </location>
</feature>
<accession>A0A1Q9E4R2</accession>
<comment type="similarity">
    <text evidence="11">Belongs to the class I-like SAM-binding methyltransferase superfamily. RsmB/NOP family.</text>
</comment>
<reference evidence="15 16" key="1">
    <citation type="submission" date="2016-02" db="EMBL/GenBank/DDBJ databases">
        <title>Genome analysis of coral dinoflagellate symbionts highlights evolutionary adaptations to a symbiotic lifestyle.</title>
        <authorList>
            <person name="Aranda M."/>
            <person name="Li Y."/>
            <person name="Liew Y.J."/>
            <person name="Baumgarten S."/>
            <person name="Simakov O."/>
            <person name="Wilson M."/>
            <person name="Piel J."/>
            <person name="Ashoor H."/>
            <person name="Bougouffa S."/>
            <person name="Bajic V.B."/>
            <person name="Ryu T."/>
            <person name="Ravasi T."/>
            <person name="Bayer T."/>
            <person name="Micklem G."/>
            <person name="Kim H."/>
            <person name="Bhak J."/>
            <person name="Lajeunesse T.C."/>
            <person name="Voolstra C.R."/>
        </authorList>
    </citation>
    <scope>NUCLEOTIDE SEQUENCE [LARGE SCALE GENOMIC DNA]</scope>
    <source>
        <strain evidence="15 16">CCMP2467</strain>
    </source>
</reference>
<dbReference type="Pfam" id="PF04515">
    <property type="entry name" value="Choline_transpo"/>
    <property type="match status" value="1"/>
</dbReference>
<feature type="transmembrane region" description="Helical" evidence="13">
    <location>
        <begin position="1215"/>
        <end position="1246"/>
    </location>
</feature>
<dbReference type="InterPro" id="IPR029058">
    <property type="entry name" value="AB_hydrolase_fold"/>
</dbReference>
<dbReference type="InterPro" id="IPR029063">
    <property type="entry name" value="SAM-dependent_MTases_sf"/>
</dbReference>
<comment type="similarity">
    <text evidence="2">Belongs to the CTL (choline transporter-like) family.</text>
</comment>
<keyword evidence="16" id="KW-1185">Reference proteome</keyword>
<dbReference type="Gene3D" id="3.40.50.1820">
    <property type="entry name" value="alpha/beta hydrolase"/>
    <property type="match status" value="1"/>
</dbReference>
<feature type="domain" description="SAM-dependent MTase RsmB/NOP-type" evidence="14">
    <location>
        <begin position="540"/>
        <end position="913"/>
    </location>
</feature>
<dbReference type="GO" id="GO:0016020">
    <property type="term" value="C:membrane"/>
    <property type="evidence" value="ECO:0007669"/>
    <property type="project" value="UniProtKB-SubCell"/>
</dbReference>
<dbReference type="SUPFAM" id="SSF53335">
    <property type="entry name" value="S-adenosyl-L-methionine-dependent methyltransferases"/>
    <property type="match status" value="1"/>
</dbReference>
<feature type="transmembrane region" description="Helical" evidence="13">
    <location>
        <begin position="1149"/>
        <end position="1174"/>
    </location>
</feature>
<comment type="subcellular location">
    <subcellularLocation>
        <location evidence="1">Membrane</location>
        <topology evidence="1">Multi-pass membrane protein</topology>
    </subcellularLocation>
</comment>
<evidence type="ECO:0000259" key="14">
    <source>
        <dbReference type="PROSITE" id="PS51686"/>
    </source>
</evidence>
<dbReference type="SUPFAM" id="SSF53474">
    <property type="entry name" value="alpha/beta-Hydrolases"/>
    <property type="match status" value="1"/>
</dbReference>
<feature type="region of interest" description="Disordered" evidence="12">
    <location>
        <begin position="359"/>
        <end position="393"/>
    </location>
</feature>
<name>A0A1Q9E4R2_SYMMI</name>
<evidence type="ECO:0000313" key="16">
    <source>
        <dbReference type="Proteomes" id="UP000186817"/>
    </source>
</evidence>
<keyword evidence="10" id="KW-0325">Glycoprotein</keyword>
<dbReference type="GO" id="GO:0003723">
    <property type="term" value="F:RNA binding"/>
    <property type="evidence" value="ECO:0007669"/>
    <property type="project" value="UniProtKB-UniRule"/>
</dbReference>
<proteinExistence type="inferred from homology"/>
<evidence type="ECO:0000256" key="9">
    <source>
        <dbReference type="ARBA" id="ARBA00023136"/>
    </source>
</evidence>
<feature type="transmembrane region" description="Helical" evidence="13">
    <location>
        <begin position="1105"/>
        <end position="1124"/>
    </location>
</feature>
<evidence type="ECO:0000256" key="6">
    <source>
        <dbReference type="ARBA" id="ARBA00022692"/>
    </source>
</evidence>
<keyword evidence="6 13" id="KW-0812">Transmembrane</keyword>
<comment type="caution">
    <text evidence="15">The sequence shown here is derived from an EMBL/GenBank/DDBJ whole genome shotgun (WGS) entry which is preliminary data.</text>
</comment>
<feature type="transmembrane region" description="Helical" evidence="13">
    <location>
        <begin position="1282"/>
        <end position="1302"/>
    </location>
</feature>
<evidence type="ECO:0000256" key="1">
    <source>
        <dbReference type="ARBA" id="ARBA00004141"/>
    </source>
</evidence>
<dbReference type="PANTHER" id="PTHR12385">
    <property type="entry name" value="CHOLINE TRANSPORTER-LIKE (SLC FAMILY 44)"/>
    <property type="match status" value="1"/>
</dbReference>
<evidence type="ECO:0000256" key="2">
    <source>
        <dbReference type="ARBA" id="ARBA00007168"/>
    </source>
</evidence>